<protein>
    <submittedName>
        <fullName evidence="1">Uncharacterized protein</fullName>
    </submittedName>
</protein>
<accession>A0ACB6RN98</accession>
<reference evidence="1" key="1">
    <citation type="journal article" date="2020" name="Stud. Mycol.">
        <title>101 Dothideomycetes genomes: a test case for predicting lifestyles and emergence of pathogens.</title>
        <authorList>
            <person name="Haridas S."/>
            <person name="Albert R."/>
            <person name="Binder M."/>
            <person name="Bloem J."/>
            <person name="Labutti K."/>
            <person name="Salamov A."/>
            <person name="Andreopoulos B."/>
            <person name="Baker S."/>
            <person name="Barry K."/>
            <person name="Bills G."/>
            <person name="Bluhm B."/>
            <person name="Cannon C."/>
            <person name="Castanera R."/>
            <person name="Culley D."/>
            <person name="Daum C."/>
            <person name="Ezra D."/>
            <person name="Gonzalez J."/>
            <person name="Henrissat B."/>
            <person name="Kuo A."/>
            <person name="Liang C."/>
            <person name="Lipzen A."/>
            <person name="Lutzoni F."/>
            <person name="Magnuson J."/>
            <person name="Mondo S."/>
            <person name="Nolan M."/>
            <person name="Ohm R."/>
            <person name="Pangilinan J."/>
            <person name="Park H.-J."/>
            <person name="Ramirez L."/>
            <person name="Alfaro M."/>
            <person name="Sun H."/>
            <person name="Tritt A."/>
            <person name="Yoshinaga Y."/>
            <person name="Zwiers L.-H."/>
            <person name="Turgeon B."/>
            <person name="Goodwin S."/>
            <person name="Spatafora J."/>
            <person name="Crous P."/>
            <person name="Grigoriev I."/>
        </authorList>
    </citation>
    <scope>NUCLEOTIDE SEQUENCE</scope>
    <source>
        <strain evidence="1">CBS 525.71</strain>
    </source>
</reference>
<gene>
    <name evidence="1" type="ORF">BU25DRAFT_181647</name>
</gene>
<organism evidence="1 2">
    <name type="scientific">Macroventuria anomochaeta</name>
    <dbReference type="NCBI Taxonomy" id="301207"/>
    <lineage>
        <taxon>Eukaryota</taxon>
        <taxon>Fungi</taxon>
        <taxon>Dikarya</taxon>
        <taxon>Ascomycota</taxon>
        <taxon>Pezizomycotina</taxon>
        <taxon>Dothideomycetes</taxon>
        <taxon>Pleosporomycetidae</taxon>
        <taxon>Pleosporales</taxon>
        <taxon>Pleosporineae</taxon>
        <taxon>Didymellaceae</taxon>
        <taxon>Macroventuria</taxon>
    </lineage>
</organism>
<name>A0ACB6RN98_9PLEO</name>
<keyword evidence="2" id="KW-1185">Reference proteome</keyword>
<dbReference type="Proteomes" id="UP000799754">
    <property type="component" value="Unassembled WGS sequence"/>
</dbReference>
<proteinExistence type="predicted"/>
<evidence type="ECO:0000313" key="2">
    <source>
        <dbReference type="Proteomes" id="UP000799754"/>
    </source>
</evidence>
<dbReference type="EMBL" id="MU006738">
    <property type="protein sequence ID" value="KAF2623283.1"/>
    <property type="molecule type" value="Genomic_DNA"/>
</dbReference>
<sequence length="88" mass="9962">MLRPCMDRLIPQQLSTIRALQGAEKYTTSSGSDTNSENEDILEDTATPDSSEGRESLKRSVLRLRQKMARVGRVKRIMRASVQDHKLC</sequence>
<comment type="caution">
    <text evidence="1">The sequence shown here is derived from an EMBL/GenBank/DDBJ whole genome shotgun (WGS) entry which is preliminary data.</text>
</comment>
<evidence type="ECO:0000313" key="1">
    <source>
        <dbReference type="EMBL" id="KAF2623283.1"/>
    </source>
</evidence>